<keyword evidence="6" id="KW-0663">Pyridoxal phosphate</keyword>
<dbReference type="Gene3D" id="3.90.1150.10">
    <property type="entry name" value="Aspartate Aminotransferase, domain 1"/>
    <property type="match status" value="1"/>
</dbReference>
<dbReference type="Pfam" id="PF00155">
    <property type="entry name" value="Aminotran_1_2"/>
    <property type="match status" value="1"/>
</dbReference>
<name>A0A482Y5U4_9EURY</name>
<evidence type="ECO:0000259" key="8">
    <source>
        <dbReference type="Pfam" id="PF00155"/>
    </source>
</evidence>
<comment type="subunit">
    <text evidence="3">Homodimer.</text>
</comment>
<keyword evidence="5 7" id="KW-0808">Transferase</keyword>
<dbReference type="EMBL" id="SHMP01000006">
    <property type="protein sequence ID" value="RZV08203.1"/>
    <property type="molecule type" value="Genomic_DNA"/>
</dbReference>
<dbReference type="GO" id="GO:0006520">
    <property type="term" value="P:amino acid metabolic process"/>
    <property type="evidence" value="ECO:0007669"/>
    <property type="project" value="InterPro"/>
</dbReference>
<organism evidence="9 10">
    <name type="scientific">Natrinema hispanicum</name>
    <dbReference type="NCBI Taxonomy" id="392421"/>
    <lineage>
        <taxon>Archaea</taxon>
        <taxon>Methanobacteriati</taxon>
        <taxon>Methanobacteriota</taxon>
        <taxon>Stenosarchaea group</taxon>
        <taxon>Halobacteria</taxon>
        <taxon>Halobacteriales</taxon>
        <taxon>Natrialbaceae</taxon>
        <taxon>Natrinema</taxon>
    </lineage>
</organism>
<evidence type="ECO:0000256" key="7">
    <source>
        <dbReference type="RuleBase" id="RU000481"/>
    </source>
</evidence>
<dbReference type="PANTHER" id="PTHR46383">
    <property type="entry name" value="ASPARTATE AMINOTRANSFERASE"/>
    <property type="match status" value="1"/>
</dbReference>
<comment type="similarity">
    <text evidence="2 7">Belongs to the class-I pyridoxal-phosphate-dependent aminotransferase family.</text>
</comment>
<dbReference type="PROSITE" id="PS00105">
    <property type="entry name" value="AA_TRANSFER_CLASS_1"/>
    <property type="match status" value="1"/>
</dbReference>
<proteinExistence type="inferred from homology"/>
<dbReference type="PANTHER" id="PTHR46383:SF3">
    <property type="entry name" value="ASPARTATE AMINOTRANSFERASE-RELATED"/>
    <property type="match status" value="1"/>
</dbReference>
<dbReference type="AlphaFoldDB" id="A0A482Y5U4"/>
<dbReference type="InterPro" id="IPR004839">
    <property type="entry name" value="Aminotransferase_I/II_large"/>
</dbReference>
<dbReference type="GO" id="GO:0008483">
    <property type="term" value="F:transaminase activity"/>
    <property type="evidence" value="ECO:0007669"/>
    <property type="project" value="UniProtKB-KW"/>
</dbReference>
<sequence>MTFELSDRVQAVPPSGIRRFFEIAEERDDVISLGVGEPDFATPWAARDAAITSLEQGKTSYTANRGKRELREAIADYVADRFELGYDPDEEIIVTAGASEAVDLAFRAFVNPGDTVAIAQPAYISYEPGVIFAGGEMLPVPTKEEDDFRLTVEGLEEAGADDADVLVLCYPNNPTGAIMPEGDLEPIAEFAREHDLTVFSDEIYAELTYDGEHTSIASLEGMRERTIVFNGFSKAHAMTGLRLGYALGPADAIGAMNKIHQYTMLSAPTTAQYAALEALDSCDNDVAEMVEEYDRRRRFVLSRFREIGMDVFEAKGAFYCFPEVPEGFTAEEFAEEVLREQGVAVVPGDVFGDVGEGHLRVSYATGLEDLRKALNRIEAFVADHT</sequence>
<dbReference type="RefSeq" id="WP_130501195.1">
    <property type="nucleotide sequence ID" value="NZ_SHMP01000006.1"/>
</dbReference>
<dbReference type="SUPFAM" id="SSF53383">
    <property type="entry name" value="PLP-dependent transferases"/>
    <property type="match status" value="1"/>
</dbReference>
<dbReference type="Proteomes" id="UP000291097">
    <property type="component" value="Unassembled WGS sequence"/>
</dbReference>
<evidence type="ECO:0000313" key="9">
    <source>
        <dbReference type="EMBL" id="RZV08203.1"/>
    </source>
</evidence>
<evidence type="ECO:0000313" key="10">
    <source>
        <dbReference type="Proteomes" id="UP000291097"/>
    </source>
</evidence>
<comment type="caution">
    <text evidence="9">The sequence shown here is derived from an EMBL/GenBank/DDBJ whole genome shotgun (WGS) entry which is preliminary data.</text>
</comment>
<dbReference type="Gene3D" id="3.40.640.10">
    <property type="entry name" value="Type I PLP-dependent aspartate aminotransferase-like (Major domain)"/>
    <property type="match status" value="1"/>
</dbReference>
<comment type="cofactor">
    <cofactor evidence="1 7">
        <name>pyridoxal 5'-phosphate</name>
        <dbReference type="ChEBI" id="CHEBI:597326"/>
    </cofactor>
</comment>
<evidence type="ECO:0000256" key="5">
    <source>
        <dbReference type="ARBA" id="ARBA00022679"/>
    </source>
</evidence>
<dbReference type="OrthoDB" id="372018at2157"/>
<evidence type="ECO:0000256" key="2">
    <source>
        <dbReference type="ARBA" id="ARBA00007441"/>
    </source>
</evidence>
<evidence type="ECO:0000256" key="1">
    <source>
        <dbReference type="ARBA" id="ARBA00001933"/>
    </source>
</evidence>
<evidence type="ECO:0000256" key="3">
    <source>
        <dbReference type="ARBA" id="ARBA00011738"/>
    </source>
</evidence>
<dbReference type="FunFam" id="3.40.640.10:FF:000033">
    <property type="entry name" value="Aspartate aminotransferase"/>
    <property type="match status" value="1"/>
</dbReference>
<gene>
    <name evidence="9" type="ORF">BDK88_3170</name>
</gene>
<protein>
    <recommendedName>
        <fullName evidence="7">Aminotransferase</fullName>
        <ecNumber evidence="7">2.6.1.-</ecNumber>
    </recommendedName>
</protein>
<dbReference type="EC" id="2.6.1.-" evidence="7"/>
<feature type="domain" description="Aminotransferase class I/classII large" evidence="8">
    <location>
        <begin position="29"/>
        <end position="377"/>
    </location>
</feature>
<accession>A0A482Y5U4</accession>
<dbReference type="InterPro" id="IPR015422">
    <property type="entry name" value="PyrdxlP-dep_Trfase_small"/>
</dbReference>
<dbReference type="CDD" id="cd00609">
    <property type="entry name" value="AAT_like"/>
    <property type="match status" value="1"/>
</dbReference>
<evidence type="ECO:0000256" key="6">
    <source>
        <dbReference type="ARBA" id="ARBA00022898"/>
    </source>
</evidence>
<evidence type="ECO:0000256" key="4">
    <source>
        <dbReference type="ARBA" id="ARBA00022576"/>
    </source>
</evidence>
<dbReference type="InterPro" id="IPR015421">
    <property type="entry name" value="PyrdxlP-dep_Trfase_major"/>
</dbReference>
<dbReference type="InterPro" id="IPR004838">
    <property type="entry name" value="NHTrfase_class1_PyrdxlP-BS"/>
</dbReference>
<dbReference type="GO" id="GO:0030170">
    <property type="term" value="F:pyridoxal phosphate binding"/>
    <property type="evidence" value="ECO:0007669"/>
    <property type="project" value="InterPro"/>
</dbReference>
<keyword evidence="4 7" id="KW-0032">Aminotransferase</keyword>
<dbReference type="InterPro" id="IPR015424">
    <property type="entry name" value="PyrdxlP-dep_Trfase"/>
</dbReference>
<dbReference type="InterPro" id="IPR050596">
    <property type="entry name" value="AspAT/PAT-like"/>
</dbReference>
<reference evidence="9 10" key="1">
    <citation type="submission" date="2019-02" db="EMBL/GenBank/DDBJ databases">
        <title>Genomic Encyclopedia of Archaeal and Bacterial Type Strains, Phase II (KMG-II): from individual species to whole genera.</title>
        <authorList>
            <person name="Goeker M."/>
        </authorList>
    </citation>
    <scope>NUCLEOTIDE SEQUENCE [LARGE SCALE GENOMIC DNA]</scope>
    <source>
        <strain evidence="9 10">DSM 18328</strain>
    </source>
</reference>